<dbReference type="RefSeq" id="WP_207846709.1">
    <property type="nucleotide sequence ID" value="NZ_JAFVMH010000007.1"/>
</dbReference>
<keyword evidence="3" id="KW-1185">Reference proteome</keyword>
<evidence type="ECO:0000313" key="3">
    <source>
        <dbReference type="Proteomes" id="UP000664073"/>
    </source>
</evidence>
<proteinExistence type="predicted"/>
<sequence length="141" mass="14930">MTEARDGLIVYVVADGGKARFVHDADGTMRDVQDFDTRSKGEGDATPGKMPAGSTPSDLHKDAFARTVADRMNDLVAHDTAQVAGFVLAAPAPVLHEIRTHLSKPAAAKVITALPKDLTNVPAHDLRGHFDIPATGWVLPG</sequence>
<dbReference type="InterPro" id="IPR019291">
    <property type="entry name" value="Host_attachment_protein"/>
</dbReference>
<dbReference type="AlphaFoldDB" id="A0A939HQE1"/>
<dbReference type="Gene3D" id="3.30.420.60">
    <property type="entry name" value="eRF1 domain 2"/>
    <property type="match status" value="1"/>
</dbReference>
<dbReference type="EMBL" id="JAFVMH010000007">
    <property type="protein sequence ID" value="MBO1326017.1"/>
    <property type="molecule type" value="Genomic_DNA"/>
</dbReference>
<evidence type="ECO:0000256" key="1">
    <source>
        <dbReference type="SAM" id="MobiDB-lite"/>
    </source>
</evidence>
<organism evidence="2 3">
    <name type="scientific">Acetobacter garciniae</name>
    <dbReference type="NCBI Taxonomy" id="2817435"/>
    <lineage>
        <taxon>Bacteria</taxon>
        <taxon>Pseudomonadati</taxon>
        <taxon>Pseudomonadota</taxon>
        <taxon>Alphaproteobacteria</taxon>
        <taxon>Acetobacterales</taxon>
        <taxon>Acetobacteraceae</taxon>
        <taxon>Acetobacter</taxon>
    </lineage>
</organism>
<name>A0A939HQE1_9PROT</name>
<dbReference type="Proteomes" id="UP000664073">
    <property type="component" value="Unassembled WGS sequence"/>
</dbReference>
<dbReference type="InterPro" id="IPR042226">
    <property type="entry name" value="eFR1_2_sf"/>
</dbReference>
<comment type="caution">
    <text evidence="2">The sequence shown here is derived from an EMBL/GenBank/DDBJ whole genome shotgun (WGS) entry which is preliminary data.</text>
</comment>
<feature type="compositionally biased region" description="Basic and acidic residues" evidence="1">
    <location>
        <begin position="32"/>
        <end position="43"/>
    </location>
</feature>
<feature type="region of interest" description="Disordered" evidence="1">
    <location>
        <begin position="32"/>
        <end position="59"/>
    </location>
</feature>
<reference evidence="2" key="1">
    <citation type="submission" date="2021-03" db="EMBL/GenBank/DDBJ databases">
        <title>The complete genome sequence of Acetobacter sp. TBRC 12339.</title>
        <authorList>
            <person name="Charoenyingcharoen P."/>
            <person name="Yukphan P."/>
        </authorList>
    </citation>
    <scope>NUCLEOTIDE SEQUENCE</scope>
    <source>
        <strain evidence="2">TBRC 12339</strain>
    </source>
</reference>
<accession>A0A939HQE1</accession>
<protein>
    <submittedName>
        <fullName evidence="2">Host attachment protein</fullName>
    </submittedName>
</protein>
<dbReference type="Pfam" id="PF10116">
    <property type="entry name" value="Host_attach"/>
    <property type="match status" value="1"/>
</dbReference>
<evidence type="ECO:0000313" key="2">
    <source>
        <dbReference type="EMBL" id="MBO1326017.1"/>
    </source>
</evidence>
<gene>
    <name evidence="2" type="ORF">J2D77_12735</name>
</gene>